<dbReference type="RefSeq" id="WP_064106433.1">
    <property type="nucleotide sequence ID" value="NZ_LXSH01000028.1"/>
</dbReference>
<protein>
    <submittedName>
        <fullName evidence="1">Uncharacterized protein</fullName>
    </submittedName>
</protein>
<reference evidence="2" key="1">
    <citation type="submission" date="2016-05" db="EMBL/GenBank/DDBJ databases">
        <title>Draft genome of Corynebacterium afermentans subsp. afermentans LCDC 88199T.</title>
        <authorList>
            <person name="Bernier A.-M."/>
            <person name="Bernard K."/>
        </authorList>
    </citation>
    <scope>NUCLEOTIDE SEQUENCE [LARGE SCALE GENOMIC DNA]</scope>
    <source>
        <strain evidence="2">NML120819</strain>
    </source>
</reference>
<gene>
    <name evidence="1" type="ORF">A7P89_10390</name>
</gene>
<dbReference type="Proteomes" id="UP000078103">
    <property type="component" value="Unassembled WGS sequence"/>
</dbReference>
<sequence>MPDTSARRYHTAYQNTQTHFLSHGCRNVLTEHAVKAVFRTATVRLGGNRRQICLSRQHELPAVVRRMAAPRHRQ</sequence>
<dbReference type="EMBL" id="LXSH01000028">
    <property type="protein sequence ID" value="OAM20303.1"/>
    <property type="molecule type" value="Genomic_DNA"/>
</dbReference>
<proteinExistence type="predicted"/>
<name>A0A1A9RMA5_EIKCO</name>
<organism evidence="1 2">
    <name type="scientific">Eikenella corrodens</name>
    <dbReference type="NCBI Taxonomy" id="539"/>
    <lineage>
        <taxon>Bacteria</taxon>
        <taxon>Pseudomonadati</taxon>
        <taxon>Pseudomonadota</taxon>
        <taxon>Betaproteobacteria</taxon>
        <taxon>Neisseriales</taxon>
        <taxon>Neisseriaceae</taxon>
        <taxon>Eikenella</taxon>
    </lineage>
</organism>
<comment type="caution">
    <text evidence="1">The sequence shown here is derived from an EMBL/GenBank/DDBJ whole genome shotgun (WGS) entry which is preliminary data.</text>
</comment>
<accession>A0A1A9RMA5</accession>
<evidence type="ECO:0000313" key="1">
    <source>
        <dbReference type="EMBL" id="OAM20303.1"/>
    </source>
</evidence>
<evidence type="ECO:0000313" key="2">
    <source>
        <dbReference type="Proteomes" id="UP000078103"/>
    </source>
</evidence>
<dbReference type="AlphaFoldDB" id="A0A1A9RMA5"/>